<organism evidence="6 7">
    <name type="scientific">Pseudosporangium ferrugineum</name>
    <dbReference type="NCBI Taxonomy" id="439699"/>
    <lineage>
        <taxon>Bacteria</taxon>
        <taxon>Bacillati</taxon>
        <taxon>Actinomycetota</taxon>
        <taxon>Actinomycetes</taxon>
        <taxon>Micromonosporales</taxon>
        <taxon>Micromonosporaceae</taxon>
        <taxon>Pseudosporangium</taxon>
    </lineage>
</organism>
<evidence type="ECO:0000256" key="2">
    <source>
        <dbReference type="ARBA" id="ARBA00023125"/>
    </source>
</evidence>
<evidence type="ECO:0000313" key="7">
    <source>
        <dbReference type="Proteomes" id="UP000239209"/>
    </source>
</evidence>
<reference evidence="6 7" key="1">
    <citation type="submission" date="2018-03" db="EMBL/GenBank/DDBJ databases">
        <title>Genomic Encyclopedia of Archaeal and Bacterial Type Strains, Phase II (KMG-II): from individual species to whole genera.</title>
        <authorList>
            <person name="Goeker M."/>
        </authorList>
    </citation>
    <scope>NUCLEOTIDE SEQUENCE [LARGE SCALE GENOMIC DNA]</scope>
    <source>
        <strain evidence="6 7">DSM 45348</strain>
    </source>
</reference>
<accession>A0A2T0RNU4</accession>
<keyword evidence="7" id="KW-1185">Reference proteome</keyword>
<dbReference type="PROSITE" id="PS50932">
    <property type="entry name" value="HTH_LACI_2"/>
    <property type="match status" value="1"/>
</dbReference>
<dbReference type="InterPro" id="IPR028082">
    <property type="entry name" value="Peripla_BP_I"/>
</dbReference>
<dbReference type="PANTHER" id="PTHR30146:SF109">
    <property type="entry name" value="HTH-TYPE TRANSCRIPTIONAL REGULATOR GALS"/>
    <property type="match status" value="1"/>
</dbReference>
<dbReference type="AlphaFoldDB" id="A0A2T0RNU4"/>
<gene>
    <name evidence="6" type="ORF">CLV70_116124</name>
</gene>
<dbReference type="SUPFAM" id="SSF53822">
    <property type="entry name" value="Periplasmic binding protein-like I"/>
    <property type="match status" value="1"/>
</dbReference>
<dbReference type="Pfam" id="PF13377">
    <property type="entry name" value="Peripla_BP_3"/>
    <property type="match status" value="1"/>
</dbReference>
<dbReference type="SMART" id="SM00354">
    <property type="entry name" value="HTH_LACI"/>
    <property type="match status" value="1"/>
</dbReference>
<feature type="region of interest" description="Disordered" evidence="4">
    <location>
        <begin position="1"/>
        <end position="33"/>
    </location>
</feature>
<keyword evidence="2" id="KW-0238">DNA-binding</keyword>
<dbReference type="Pfam" id="PF00356">
    <property type="entry name" value="LacI"/>
    <property type="match status" value="1"/>
</dbReference>
<dbReference type="CDD" id="cd06267">
    <property type="entry name" value="PBP1_LacI_sugar_binding-like"/>
    <property type="match status" value="1"/>
</dbReference>
<dbReference type="CDD" id="cd01392">
    <property type="entry name" value="HTH_LacI"/>
    <property type="match status" value="1"/>
</dbReference>
<dbReference type="SUPFAM" id="SSF47413">
    <property type="entry name" value="lambda repressor-like DNA-binding domains"/>
    <property type="match status" value="1"/>
</dbReference>
<feature type="domain" description="HTH lacI-type" evidence="5">
    <location>
        <begin position="57"/>
        <end position="111"/>
    </location>
</feature>
<dbReference type="PANTHER" id="PTHR30146">
    <property type="entry name" value="LACI-RELATED TRANSCRIPTIONAL REPRESSOR"/>
    <property type="match status" value="1"/>
</dbReference>
<sequence length="393" mass="41631">MAAPAAEAPGPGGRGPESAAAGRSAGGRGPESALREIRAGAITEPMNTRAGRGGQNPTMDQVAEAAGVSRATVSRVINGAPSVDAKIREMVERAIAETGYVPNVAARSLVTRKSNSVALVISEPDRPYDASFLNRIFTDPYFGRITAGATGALRPHDIHLVIIPTDSTDHHHVLRYLRQGHVDGVLLISSHDEDPLPRQVHDLGIPAVVSARPASPLAASFVDVDQRLGARLAAEHLLARGCRRLATISGPLDMPAGLDRLDGFRSYLANRGYTEVPSVEGDFTRGGGEDCARRLLTDHPDIDGLFVASDLMAEGALRAVQDLGRRVPDDVAVVGFDDSSAALDCRPLLTTIRQPVEEMAAEMAEVLMAHIAAPGRLPRSVTFQPTLVIRESA</sequence>
<dbReference type="GO" id="GO:0000976">
    <property type="term" value="F:transcription cis-regulatory region binding"/>
    <property type="evidence" value="ECO:0007669"/>
    <property type="project" value="TreeGrafter"/>
</dbReference>
<comment type="caution">
    <text evidence="6">The sequence shown here is derived from an EMBL/GenBank/DDBJ whole genome shotgun (WGS) entry which is preliminary data.</text>
</comment>
<evidence type="ECO:0000256" key="1">
    <source>
        <dbReference type="ARBA" id="ARBA00023015"/>
    </source>
</evidence>
<dbReference type="GO" id="GO:0003700">
    <property type="term" value="F:DNA-binding transcription factor activity"/>
    <property type="evidence" value="ECO:0007669"/>
    <property type="project" value="TreeGrafter"/>
</dbReference>
<evidence type="ECO:0000256" key="3">
    <source>
        <dbReference type="ARBA" id="ARBA00023163"/>
    </source>
</evidence>
<keyword evidence="3" id="KW-0804">Transcription</keyword>
<dbReference type="Proteomes" id="UP000239209">
    <property type="component" value="Unassembled WGS sequence"/>
</dbReference>
<protein>
    <submittedName>
        <fullName evidence="6">LacI family transcriptional regulator</fullName>
    </submittedName>
</protein>
<keyword evidence="1" id="KW-0805">Transcription regulation</keyword>
<dbReference type="EMBL" id="PVZG01000016">
    <property type="protein sequence ID" value="PRY22864.1"/>
    <property type="molecule type" value="Genomic_DNA"/>
</dbReference>
<dbReference type="InterPro" id="IPR046335">
    <property type="entry name" value="LacI/GalR-like_sensor"/>
</dbReference>
<name>A0A2T0RNU4_9ACTN</name>
<proteinExistence type="predicted"/>
<dbReference type="Gene3D" id="1.10.260.40">
    <property type="entry name" value="lambda repressor-like DNA-binding domains"/>
    <property type="match status" value="1"/>
</dbReference>
<dbReference type="InterPro" id="IPR000843">
    <property type="entry name" value="HTH_LacI"/>
</dbReference>
<evidence type="ECO:0000313" key="6">
    <source>
        <dbReference type="EMBL" id="PRY22864.1"/>
    </source>
</evidence>
<evidence type="ECO:0000259" key="5">
    <source>
        <dbReference type="PROSITE" id="PS50932"/>
    </source>
</evidence>
<dbReference type="Gene3D" id="3.40.50.2300">
    <property type="match status" value="2"/>
</dbReference>
<dbReference type="InterPro" id="IPR010982">
    <property type="entry name" value="Lambda_DNA-bd_dom_sf"/>
</dbReference>
<evidence type="ECO:0000256" key="4">
    <source>
        <dbReference type="SAM" id="MobiDB-lite"/>
    </source>
</evidence>